<keyword evidence="5 6" id="KW-0472">Membrane</keyword>
<dbReference type="PANTHER" id="PTHR30474:SF3">
    <property type="entry name" value="PEPTIDOGLYCAN GLYCOSYLTRANSFERASE RODA"/>
    <property type="match status" value="1"/>
</dbReference>
<dbReference type="InterPro" id="IPR001182">
    <property type="entry name" value="FtsW/RodA"/>
</dbReference>
<dbReference type="RefSeq" id="WP_125005295.1">
    <property type="nucleotide sequence ID" value="NZ_BHYK01000035.1"/>
</dbReference>
<keyword evidence="8" id="KW-1185">Reference proteome</keyword>
<dbReference type="GO" id="GO:0005886">
    <property type="term" value="C:plasma membrane"/>
    <property type="evidence" value="ECO:0007669"/>
    <property type="project" value="TreeGrafter"/>
</dbReference>
<dbReference type="GO" id="GO:0051301">
    <property type="term" value="P:cell division"/>
    <property type="evidence" value="ECO:0007669"/>
    <property type="project" value="UniProtKB-KW"/>
</dbReference>
<keyword evidence="7" id="KW-0132">Cell division</keyword>
<protein>
    <submittedName>
        <fullName evidence="7">Cell division protein FtsW</fullName>
    </submittedName>
</protein>
<keyword evidence="2 6" id="KW-0812">Transmembrane</keyword>
<feature type="transmembrane region" description="Helical" evidence="6">
    <location>
        <begin position="94"/>
        <end position="114"/>
    </location>
</feature>
<keyword evidence="4 6" id="KW-1133">Transmembrane helix</keyword>
<feature type="transmembrane region" description="Helical" evidence="6">
    <location>
        <begin position="12"/>
        <end position="29"/>
    </location>
</feature>
<dbReference type="Pfam" id="PF01098">
    <property type="entry name" value="FTSW_RODA_SPOVE"/>
    <property type="match status" value="1"/>
</dbReference>
<accession>A0A401USP5</accession>
<feature type="transmembrane region" description="Helical" evidence="6">
    <location>
        <begin position="65"/>
        <end position="82"/>
    </location>
</feature>
<keyword evidence="3" id="KW-0133">Cell shape</keyword>
<name>A0A401USP5_9CLOT</name>
<gene>
    <name evidence="7" type="ORF">Ctaglu_41490</name>
</gene>
<evidence type="ECO:0000256" key="3">
    <source>
        <dbReference type="ARBA" id="ARBA00022960"/>
    </source>
</evidence>
<dbReference type="PANTHER" id="PTHR30474">
    <property type="entry name" value="CELL CYCLE PROTEIN"/>
    <property type="match status" value="1"/>
</dbReference>
<dbReference type="EMBL" id="BHYK01000035">
    <property type="protein sequence ID" value="GCD12526.1"/>
    <property type="molecule type" value="Genomic_DNA"/>
</dbReference>
<evidence type="ECO:0000256" key="4">
    <source>
        <dbReference type="ARBA" id="ARBA00022989"/>
    </source>
</evidence>
<feature type="transmembrane region" description="Helical" evidence="6">
    <location>
        <begin position="121"/>
        <end position="140"/>
    </location>
</feature>
<reference evidence="7 8" key="1">
    <citation type="submission" date="2018-11" db="EMBL/GenBank/DDBJ databases">
        <title>Genome sequencing and assembly of Clostridium tagluense strain A121.</title>
        <authorList>
            <person name="Murakami T."/>
            <person name="Segawa T."/>
            <person name="Shcherbakova V.A."/>
            <person name="Mori H."/>
            <person name="Yoshimura Y."/>
        </authorList>
    </citation>
    <scope>NUCLEOTIDE SEQUENCE [LARGE SCALE GENOMIC DNA]</scope>
    <source>
        <strain evidence="7 8">A121</strain>
    </source>
</reference>
<dbReference type="AlphaFoldDB" id="A0A401USP5"/>
<dbReference type="GO" id="GO:0015648">
    <property type="term" value="F:lipid-linked peptidoglycan transporter activity"/>
    <property type="evidence" value="ECO:0007669"/>
    <property type="project" value="TreeGrafter"/>
</dbReference>
<evidence type="ECO:0000256" key="2">
    <source>
        <dbReference type="ARBA" id="ARBA00022692"/>
    </source>
</evidence>
<feature type="transmembrane region" description="Helical" evidence="6">
    <location>
        <begin position="235"/>
        <end position="254"/>
    </location>
</feature>
<feature type="transmembrane region" description="Helical" evidence="6">
    <location>
        <begin position="355"/>
        <end position="379"/>
    </location>
</feature>
<sequence>MESIKEERKLLRYTYLLCIVLFVNMFFIGKSGLDKGALIMGVIICILFAYSHFIIRRFFPDGDKYILLFSNVLAVIGMGMLYRLDSPTALKQLIWYTVGIAIFILVVVLFPSLKKFGKYKYFYLVCTLVLMSLGSIFAPKVYGSRNWIDIGGFSFQPSEFGKLSLVAYLASSLQYYGRNLEGRSEFIKLKGLIEPGIVVMISLGLMVYQKDLGSALLFFAISVTMLYIATSKFRYVLVCLVLFMIGGFISYKIFGHVRLRVLIWGDPWKYGYDEGHQIVQSLISIASGGLFGTGLGLGYPKMVPVVNSDFIFSAICEEMGLLTGFAILILYFLLFYRCMRVPVYSKDNFSRLLAVGYSTMIAAQVLVIVGGVVGAIPLTGITLPLVSYGGSSMIVTFFSLGILQKISEDGQSYE</sequence>
<evidence type="ECO:0000256" key="6">
    <source>
        <dbReference type="SAM" id="Phobius"/>
    </source>
</evidence>
<comment type="caution">
    <text evidence="7">The sequence shown here is derived from an EMBL/GenBank/DDBJ whole genome shotgun (WGS) entry which is preliminary data.</text>
</comment>
<evidence type="ECO:0000256" key="5">
    <source>
        <dbReference type="ARBA" id="ARBA00023136"/>
    </source>
</evidence>
<dbReference type="OrthoDB" id="9812661at2"/>
<feature type="transmembrane region" description="Helical" evidence="6">
    <location>
        <begin position="189"/>
        <end position="206"/>
    </location>
</feature>
<feature type="transmembrane region" description="Helical" evidence="6">
    <location>
        <begin position="310"/>
        <end position="334"/>
    </location>
</feature>
<feature type="transmembrane region" description="Helical" evidence="6">
    <location>
        <begin position="35"/>
        <end position="53"/>
    </location>
</feature>
<dbReference type="GO" id="GO:0032153">
    <property type="term" value="C:cell division site"/>
    <property type="evidence" value="ECO:0007669"/>
    <property type="project" value="TreeGrafter"/>
</dbReference>
<comment type="subcellular location">
    <subcellularLocation>
        <location evidence="1">Membrane</location>
        <topology evidence="1">Multi-pass membrane protein</topology>
    </subcellularLocation>
</comment>
<proteinExistence type="predicted"/>
<organism evidence="7 8">
    <name type="scientific">Clostridium tagluense</name>
    <dbReference type="NCBI Taxonomy" id="360422"/>
    <lineage>
        <taxon>Bacteria</taxon>
        <taxon>Bacillati</taxon>
        <taxon>Bacillota</taxon>
        <taxon>Clostridia</taxon>
        <taxon>Eubacteriales</taxon>
        <taxon>Clostridiaceae</taxon>
        <taxon>Clostridium</taxon>
    </lineage>
</organism>
<dbReference type="GO" id="GO:0008360">
    <property type="term" value="P:regulation of cell shape"/>
    <property type="evidence" value="ECO:0007669"/>
    <property type="project" value="UniProtKB-KW"/>
</dbReference>
<keyword evidence="7" id="KW-0131">Cell cycle</keyword>
<evidence type="ECO:0000313" key="8">
    <source>
        <dbReference type="Proteomes" id="UP000287872"/>
    </source>
</evidence>
<dbReference type="Proteomes" id="UP000287872">
    <property type="component" value="Unassembled WGS sequence"/>
</dbReference>
<feature type="transmembrane region" description="Helical" evidence="6">
    <location>
        <begin position="385"/>
        <end position="403"/>
    </location>
</feature>
<evidence type="ECO:0000256" key="1">
    <source>
        <dbReference type="ARBA" id="ARBA00004141"/>
    </source>
</evidence>
<evidence type="ECO:0000313" key="7">
    <source>
        <dbReference type="EMBL" id="GCD12526.1"/>
    </source>
</evidence>
<feature type="transmembrane region" description="Helical" evidence="6">
    <location>
        <begin position="212"/>
        <end position="228"/>
    </location>
</feature>